<protein>
    <submittedName>
        <fullName evidence="2">Uncharacterized protein</fullName>
    </submittedName>
</protein>
<feature type="region of interest" description="Disordered" evidence="1">
    <location>
        <begin position="1"/>
        <end position="53"/>
    </location>
</feature>
<dbReference type="EMBL" id="LN891279">
    <property type="protein sequence ID" value="CUS06926.1"/>
    <property type="molecule type" value="Genomic_DNA"/>
</dbReference>
<keyword evidence="3" id="KW-1185">Reference proteome</keyword>
<sequence>MRIPSLTSLSPKSVRTRFGNRSRASSTSSTSTTASGTSMRASKPTLQRRPSGVNLYELSYSGNSGGRTGRVASSSVGYWYDEAKREEQGEEEGLSVLEPRPRYCVGLLEVLEL</sequence>
<evidence type="ECO:0000256" key="1">
    <source>
        <dbReference type="SAM" id="MobiDB-lite"/>
    </source>
</evidence>
<accession>A0A292PI70</accession>
<name>A0A292PI70_9PEZI</name>
<feature type="compositionally biased region" description="Low complexity" evidence="1">
    <location>
        <begin position="21"/>
        <end position="42"/>
    </location>
</feature>
<organism evidence="2 3">
    <name type="scientific">Tuber aestivum</name>
    <name type="common">summer truffle</name>
    <dbReference type="NCBI Taxonomy" id="59557"/>
    <lineage>
        <taxon>Eukaryota</taxon>
        <taxon>Fungi</taxon>
        <taxon>Dikarya</taxon>
        <taxon>Ascomycota</taxon>
        <taxon>Pezizomycotina</taxon>
        <taxon>Pezizomycetes</taxon>
        <taxon>Pezizales</taxon>
        <taxon>Tuberaceae</taxon>
        <taxon>Tuber</taxon>
    </lineage>
</organism>
<evidence type="ECO:0000313" key="3">
    <source>
        <dbReference type="Proteomes" id="UP001412239"/>
    </source>
</evidence>
<dbReference type="AlphaFoldDB" id="A0A292PI70"/>
<gene>
    <name evidence="2" type="ORF">GSTUAT00008992001</name>
</gene>
<evidence type="ECO:0000313" key="2">
    <source>
        <dbReference type="EMBL" id="CUS06926.1"/>
    </source>
</evidence>
<reference evidence="2" key="1">
    <citation type="submission" date="2015-10" db="EMBL/GenBank/DDBJ databases">
        <authorList>
            <person name="Regsiter A."/>
            <person name="william w."/>
        </authorList>
    </citation>
    <scope>NUCLEOTIDE SEQUENCE</scope>
    <source>
        <strain evidence="2">Montdore</strain>
    </source>
</reference>
<feature type="compositionally biased region" description="Polar residues" evidence="1">
    <location>
        <begin position="1"/>
        <end position="13"/>
    </location>
</feature>
<dbReference type="Proteomes" id="UP001412239">
    <property type="component" value="Unassembled WGS sequence"/>
</dbReference>
<proteinExistence type="predicted"/>